<comment type="similarity">
    <text evidence="1">Belongs to the DapA family.</text>
</comment>
<comment type="caution">
    <text evidence="3">The sequence shown here is derived from an EMBL/GenBank/DDBJ whole genome shotgun (WGS) entry which is preliminary data.</text>
</comment>
<dbReference type="PANTHER" id="PTHR12128">
    <property type="entry name" value="DIHYDRODIPICOLINATE SYNTHASE"/>
    <property type="match status" value="1"/>
</dbReference>
<gene>
    <name evidence="3" type="ORF">BDZ31_001394</name>
</gene>
<dbReference type="InterPro" id="IPR013785">
    <property type="entry name" value="Aldolase_TIM"/>
</dbReference>
<keyword evidence="4" id="KW-1185">Reference proteome</keyword>
<dbReference type="RefSeq" id="WP_183340301.1">
    <property type="nucleotide sequence ID" value="NZ_JACHNU010000001.1"/>
</dbReference>
<dbReference type="PANTHER" id="PTHR12128:SF66">
    <property type="entry name" value="4-HYDROXY-2-OXOGLUTARATE ALDOLASE, MITOCHONDRIAL"/>
    <property type="match status" value="1"/>
</dbReference>
<dbReference type="Proteomes" id="UP000585272">
    <property type="component" value="Unassembled WGS sequence"/>
</dbReference>
<accession>A0A840IC54</accession>
<dbReference type="SUPFAM" id="SSF51569">
    <property type="entry name" value="Aldolase"/>
    <property type="match status" value="1"/>
</dbReference>
<name>A0A840IC54_9ACTN</name>
<dbReference type="Gene3D" id="3.20.20.70">
    <property type="entry name" value="Aldolase class I"/>
    <property type="match status" value="1"/>
</dbReference>
<evidence type="ECO:0000256" key="1">
    <source>
        <dbReference type="ARBA" id="ARBA00007592"/>
    </source>
</evidence>
<evidence type="ECO:0000313" key="3">
    <source>
        <dbReference type="EMBL" id="MBB4661821.1"/>
    </source>
</evidence>
<keyword evidence="2 3" id="KW-0456">Lyase</keyword>
<proteinExistence type="inferred from homology"/>
<dbReference type="AlphaFoldDB" id="A0A840IC54"/>
<sequence length="337" mass="36529">MALPYTRAEIKERAREQWAGACNVTLPSFTEDFRGLNEAGIAHDVKLAAEHGYWGTLVASESGTTLEEYKRFLEVAAEAAPEGFKLVAHLSFSTVEESLEAAKVAEGVGAEAALLSYPPIFRPKSAAEIVEHTKYVADNTDLALILFGVGTWGFKPLHPAGFPIDALVEMSQLETAAALKYEGGGGALFSAFNEAHERCSPYLIVQNPMEMHIPALVANYGVRWFGTSGYESYGPRVPQVLAAASAGDNARAMEIFWSYHPAREAKGQFHATFPGAGLIHRTGWKYLSWLHGYNGGLLRMPQMRLQPGQMRALRGGLAASGFELPADDAGFYAGRTS</sequence>
<evidence type="ECO:0000313" key="4">
    <source>
        <dbReference type="Proteomes" id="UP000585272"/>
    </source>
</evidence>
<dbReference type="EC" id="4.3.3.7" evidence="3"/>
<dbReference type="InterPro" id="IPR002220">
    <property type="entry name" value="DapA-like"/>
</dbReference>
<dbReference type="EMBL" id="JACHNU010000001">
    <property type="protein sequence ID" value="MBB4661821.1"/>
    <property type="molecule type" value="Genomic_DNA"/>
</dbReference>
<protein>
    <submittedName>
        <fullName evidence="3">4-hydroxy-tetrahydrodipicolinate synthase</fullName>
        <ecNumber evidence="3">4.3.3.7</ecNumber>
    </submittedName>
</protein>
<reference evidence="3 4" key="1">
    <citation type="submission" date="2020-08" db="EMBL/GenBank/DDBJ databases">
        <title>Genomic Encyclopedia of Archaeal and Bacterial Type Strains, Phase II (KMG-II): from individual species to whole genera.</title>
        <authorList>
            <person name="Goeker M."/>
        </authorList>
    </citation>
    <scope>NUCLEOTIDE SEQUENCE [LARGE SCALE GENOMIC DNA]</scope>
    <source>
        <strain evidence="3 4">DSM 23288</strain>
    </source>
</reference>
<dbReference type="GO" id="GO:0008840">
    <property type="term" value="F:4-hydroxy-tetrahydrodipicolinate synthase activity"/>
    <property type="evidence" value="ECO:0007669"/>
    <property type="project" value="UniProtKB-EC"/>
</dbReference>
<dbReference type="Pfam" id="PF00701">
    <property type="entry name" value="DHDPS"/>
    <property type="match status" value="1"/>
</dbReference>
<dbReference type="SMART" id="SM01130">
    <property type="entry name" value="DHDPS"/>
    <property type="match status" value="1"/>
</dbReference>
<dbReference type="CDD" id="cd00408">
    <property type="entry name" value="DHDPS-like"/>
    <property type="match status" value="1"/>
</dbReference>
<evidence type="ECO:0000256" key="2">
    <source>
        <dbReference type="ARBA" id="ARBA00023239"/>
    </source>
</evidence>
<organism evidence="3 4">
    <name type="scientific">Conexibacter arvalis</name>
    <dbReference type="NCBI Taxonomy" id="912552"/>
    <lineage>
        <taxon>Bacteria</taxon>
        <taxon>Bacillati</taxon>
        <taxon>Actinomycetota</taxon>
        <taxon>Thermoleophilia</taxon>
        <taxon>Solirubrobacterales</taxon>
        <taxon>Conexibacteraceae</taxon>
        <taxon>Conexibacter</taxon>
    </lineage>
</organism>